<evidence type="ECO:0000313" key="1">
    <source>
        <dbReference type="EMBL" id="TQR35965.1"/>
    </source>
</evidence>
<dbReference type="Gene3D" id="3.10.310.10">
    <property type="entry name" value="Diaminopimelate Epimerase, Chain A, domain 1"/>
    <property type="match status" value="2"/>
</dbReference>
<dbReference type="OrthoDB" id="2987752at2"/>
<dbReference type="SUPFAM" id="SSF54506">
    <property type="entry name" value="Diaminopimelate epimerase-like"/>
    <property type="match status" value="1"/>
</dbReference>
<gene>
    <name evidence="1" type="ORF">C7Y47_06680</name>
</gene>
<dbReference type="AlphaFoldDB" id="A0A544UQ52"/>
<reference evidence="1 2" key="1">
    <citation type="submission" date="2018-03" db="EMBL/GenBank/DDBJ databases">
        <title>Aerobic endospore-forming bacteria genome sequencing and assembly.</title>
        <authorList>
            <person name="Cavalcante D.A."/>
            <person name="Driks A."/>
            <person name="Putonti C."/>
            <person name="De-Souza M.T."/>
        </authorList>
    </citation>
    <scope>NUCLEOTIDE SEQUENCE [LARGE SCALE GENOMIC DNA]</scope>
    <source>
        <strain evidence="1 2">SDF0037</strain>
    </source>
</reference>
<dbReference type="GO" id="GO:0016853">
    <property type="term" value="F:isomerase activity"/>
    <property type="evidence" value="ECO:0007669"/>
    <property type="project" value="TreeGrafter"/>
</dbReference>
<dbReference type="RefSeq" id="WP_142508057.1">
    <property type="nucleotide sequence ID" value="NZ_SADV01000004.1"/>
</dbReference>
<protein>
    <submittedName>
        <fullName evidence="1">PhzF family phenazine biosynthesis protein</fullName>
    </submittedName>
</protein>
<dbReference type="EMBL" id="SADV01000004">
    <property type="protein sequence ID" value="TQR35965.1"/>
    <property type="molecule type" value="Genomic_DNA"/>
</dbReference>
<dbReference type="InterPro" id="IPR003719">
    <property type="entry name" value="Phenazine_PhzF-like"/>
</dbReference>
<sequence length="279" mass="30789">MEKFWLARVFYDEDISGNLTGVVKLESDIGIETSQGIATRLQLPDTAFIWNNKTMQHRTFSPYEELKFCTQTLLASAAVQYGQSIGFARFQYETAVGIVSVFTEGDGFWWIDSNPDLVIPYSDIHGLTQLGISREVLAGKVCIGGVGRRRLYIPLATEDDLYSIRLIPSKVMHICTELGITGISFFVKLRSDYVLLRVFTTSLAGNEDAATGGAALGLIGYDQYCSFGLSSNVRVDQGHIESSSRGCIYLQQDSKSGRTFLGAKVEVLAEGSILPKQMY</sequence>
<dbReference type="Pfam" id="PF02567">
    <property type="entry name" value="PhzC-PhzF"/>
    <property type="match status" value="1"/>
</dbReference>
<proteinExistence type="predicted"/>
<dbReference type="GO" id="GO:0005737">
    <property type="term" value="C:cytoplasm"/>
    <property type="evidence" value="ECO:0007669"/>
    <property type="project" value="TreeGrafter"/>
</dbReference>
<evidence type="ECO:0000313" key="2">
    <source>
        <dbReference type="Proteomes" id="UP000317944"/>
    </source>
</evidence>
<organism evidence="1 2">
    <name type="scientific">Lysinibacillus sphaericus</name>
    <name type="common">Bacillus sphaericus</name>
    <dbReference type="NCBI Taxonomy" id="1421"/>
    <lineage>
        <taxon>Bacteria</taxon>
        <taxon>Bacillati</taxon>
        <taxon>Bacillota</taxon>
        <taxon>Bacilli</taxon>
        <taxon>Bacillales</taxon>
        <taxon>Bacillaceae</taxon>
        <taxon>Lysinibacillus</taxon>
    </lineage>
</organism>
<comment type="caution">
    <text evidence="1">The sequence shown here is derived from an EMBL/GenBank/DDBJ whole genome shotgun (WGS) entry which is preliminary data.</text>
</comment>
<dbReference type="PIRSF" id="PIRSF016184">
    <property type="entry name" value="PhzC_PhzF"/>
    <property type="match status" value="1"/>
</dbReference>
<dbReference type="Proteomes" id="UP000317944">
    <property type="component" value="Unassembled WGS sequence"/>
</dbReference>
<name>A0A544UQ52_LYSSH</name>
<accession>A0A544UQ52</accession>
<dbReference type="PANTHER" id="PTHR13774">
    <property type="entry name" value="PHENAZINE BIOSYNTHESIS PROTEIN"/>
    <property type="match status" value="1"/>
</dbReference>